<keyword evidence="3" id="KW-0633">Potassium transport</keyword>
<dbReference type="KEGG" id="mag:amb3833"/>
<dbReference type="GO" id="GO:0001508">
    <property type="term" value="P:action potential"/>
    <property type="evidence" value="ECO:0007669"/>
    <property type="project" value="TreeGrafter"/>
</dbReference>
<keyword evidence="6" id="KW-0851">Voltage-gated channel</keyword>
<evidence type="ECO:0000256" key="4">
    <source>
        <dbReference type="ARBA" id="ARBA00022692"/>
    </source>
</evidence>
<evidence type="ECO:0000256" key="6">
    <source>
        <dbReference type="ARBA" id="ARBA00022882"/>
    </source>
</evidence>
<dbReference type="HOGENOM" id="CLU_011722_1_2_5"/>
<keyword evidence="11" id="KW-0407">Ion channel</keyword>
<dbReference type="SMART" id="SM00100">
    <property type="entry name" value="cNMP"/>
    <property type="match status" value="1"/>
</dbReference>
<accession>Q2W0I8</accession>
<dbReference type="TCDB" id="1.A.1.22.1">
    <property type="family name" value="the voltage-gated ion channel (vic) superfamily"/>
</dbReference>
<evidence type="ECO:0000256" key="12">
    <source>
        <dbReference type="SAM" id="Phobius"/>
    </source>
</evidence>
<dbReference type="InterPro" id="IPR028325">
    <property type="entry name" value="VG_K_chnl"/>
</dbReference>
<evidence type="ECO:0000256" key="11">
    <source>
        <dbReference type="ARBA" id="ARBA00023303"/>
    </source>
</evidence>
<feature type="domain" description="Cyclic nucleotide-binding" evidence="13">
    <location>
        <begin position="259"/>
        <end position="356"/>
    </location>
</feature>
<feature type="transmembrane region" description="Helical" evidence="12">
    <location>
        <begin position="91"/>
        <end position="110"/>
    </location>
</feature>
<dbReference type="SUPFAM" id="SSF81324">
    <property type="entry name" value="Voltage-gated potassium channels"/>
    <property type="match status" value="1"/>
</dbReference>
<keyword evidence="15" id="KW-1185">Reference proteome</keyword>
<dbReference type="PANTHER" id="PTHR11537">
    <property type="entry name" value="VOLTAGE-GATED POTASSIUM CHANNEL"/>
    <property type="match status" value="1"/>
</dbReference>
<evidence type="ECO:0000313" key="15">
    <source>
        <dbReference type="Proteomes" id="UP000007058"/>
    </source>
</evidence>
<keyword evidence="2" id="KW-0813">Transport</keyword>
<dbReference type="InterPro" id="IPR027359">
    <property type="entry name" value="Volt_channel_dom_sf"/>
</dbReference>
<dbReference type="Gene3D" id="2.60.120.10">
    <property type="entry name" value="Jelly Rolls"/>
    <property type="match status" value="1"/>
</dbReference>
<dbReference type="PRINTS" id="PR00169">
    <property type="entry name" value="KCHANNEL"/>
</dbReference>
<comment type="subcellular location">
    <subcellularLocation>
        <location evidence="1">Membrane</location>
        <topology evidence="1">Multi-pass membrane protein</topology>
    </subcellularLocation>
</comment>
<dbReference type="InterPro" id="IPR005821">
    <property type="entry name" value="Ion_trans_dom"/>
</dbReference>
<dbReference type="RefSeq" id="WP_011386187.1">
    <property type="nucleotide sequence ID" value="NC_007626.1"/>
</dbReference>
<gene>
    <name evidence="14" type="ordered locus">amb3833</name>
</gene>
<dbReference type="STRING" id="342108.amb3833"/>
<dbReference type="GO" id="GO:0005249">
    <property type="term" value="F:voltage-gated potassium channel activity"/>
    <property type="evidence" value="ECO:0007669"/>
    <property type="project" value="InterPro"/>
</dbReference>
<keyword evidence="7" id="KW-0630">Potassium</keyword>
<dbReference type="InterPro" id="IPR000595">
    <property type="entry name" value="cNMP-bd_dom"/>
</dbReference>
<evidence type="ECO:0000259" key="13">
    <source>
        <dbReference type="PROSITE" id="PS50042"/>
    </source>
</evidence>
<feature type="transmembrane region" description="Helical" evidence="12">
    <location>
        <begin position="20"/>
        <end position="39"/>
    </location>
</feature>
<dbReference type="PANTHER" id="PTHR11537:SF254">
    <property type="entry name" value="POTASSIUM VOLTAGE-GATED CHANNEL PROTEIN SHAB"/>
    <property type="match status" value="1"/>
</dbReference>
<evidence type="ECO:0000256" key="3">
    <source>
        <dbReference type="ARBA" id="ARBA00022538"/>
    </source>
</evidence>
<dbReference type="Proteomes" id="UP000007058">
    <property type="component" value="Chromosome"/>
</dbReference>
<evidence type="ECO:0000256" key="2">
    <source>
        <dbReference type="ARBA" id="ARBA00022448"/>
    </source>
</evidence>
<dbReference type="PROSITE" id="PS50042">
    <property type="entry name" value="CNMP_BINDING_3"/>
    <property type="match status" value="1"/>
</dbReference>
<feature type="transmembrane region" description="Helical" evidence="12">
    <location>
        <begin position="45"/>
        <end position="70"/>
    </location>
</feature>
<dbReference type="PROSITE" id="PS00889">
    <property type="entry name" value="CNMP_BINDING_2"/>
    <property type="match status" value="1"/>
</dbReference>
<dbReference type="InterPro" id="IPR014710">
    <property type="entry name" value="RmlC-like_jellyroll"/>
</dbReference>
<keyword evidence="4 12" id="KW-0812">Transmembrane</keyword>
<keyword evidence="5" id="KW-0631">Potassium channel</keyword>
<dbReference type="EMBL" id="AP007255">
    <property type="protein sequence ID" value="BAE52637.1"/>
    <property type="molecule type" value="Genomic_DNA"/>
</dbReference>
<evidence type="ECO:0000256" key="8">
    <source>
        <dbReference type="ARBA" id="ARBA00022989"/>
    </source>
</evidence>
<keyword evidence="10 12" id="KW-0472">Membrane</keyword>
<feature type="transmembrane region" description="Helical" evidence="12">
    <location>
        <begin position="214"/>
        <end position="235"/>
    </location>
</feature>
<dbReference type="Gene3D" id="1.10.287.70">
    <property type="match status" value="1"/>
</dbReference>
<dbReference type="InterPro" id="IPR018488">
    <property type="entry name" value="cNMP-bd_CS"/>
</dbReference>
<feature type="transmembrane region" description="Helical" evidence="12">
    <location>
        <begin position="154"/>
        <end position="175"/>
    </location>
</feature>
<evidence type="ECO:0000256" key="5">
    <source>
        <dbReference type="ARBA" id="ARBA00022826"/>
    </source>
</evidence>
<evidence type="ECO:0000256" key="7">
    <source>
        <dbReference type="ARBA" id="ARBA00022958"/>
    </source>
</evidence>
<organism evidence="14 15">
    <name type="scientific">Paramagnetospirillum magneticum (strain ATCC 700264 / AMB-1)</name>
    <name type="common">Magnetospirillum magneticum</name>
    <dbReference type="NCBI Taxonomy" id="342108"/>
    <lineage>
        <taxon>Bacteria</taxon>
        <taxon>Pseudomonadati</taxon>
        <taxon>Pseudomonadota</taxon>
        <taxon>Alphaproteobacteria</taxon>
        <taxon>Rhodospirillales</taxon>
        <taxon>Magnetospirillaceae</taxon>
        <taxon>Paramagnetospirillum</taxon>
    </lineage>
</organism>
<reference evidence="14 15" key="1">
    <citation type="journal article" date="2005" name="DNA Res.">
        <title>Complete genome sequence of the facultative anaerobic magnetotactic bacterium Magnetospirillum sp. strain AMB-1.</title>
        <authorList>
            <person name="Matsunaga T."/>
            <person name="Okamura Y."/>
            <person name="Fukuda Y."/>
            <person name="Wahyudi A.T."/>
            <person name="Murase Y."/>
            <person name="Takeyama H."/>
        </authorList>
    </citation>
    <scope>NUCLEOTIDE SEQUENCE [LARGE SCALE GENOMIC DNA]</scope>
    <source>
        <strain evidence="15">ATCC 700264 / AMB-1</strain>
    </source>
</reference>
<proteinExistence type="predicted"/>
<protein>
    <submittedName>
        <fullName evidence="14">Kef-type K+ transport systems, predicted NAD-binding component</fullName>
    </submittedName>
</protein>
<dbReference type="Pfam" id="PF00027">
    <property type="entry name" value="cNMP_binding"/>
    <property type="match status" value="1"/>
</dbReference>
<evidence type="ECO:0000256" key="9">
    <source>
        <dbReference type="ARBA" id="ARBA00023065"/>
    </source>
</evidence>
<name>Q2W0I8_PARM1</name>
<dbReference type="OrthoDB" id="9799090at2"/>
<dbReference type="SUPFAM" id="SSF51206">
    <property type="entry name" value="cAMP-binding domain-like"/>
    <property type="match status" value="1"/>
</dbReference>
<keyword evidence="9" id="KW-0406">Ion transport</keyword>
<keyword evidence="8 12" id="KW-1133">Transmembrane helix</keyword>
<dbReference type="InterPro" id="IPR018490">
    <property type="entry name" value="cNMP-bd_dom_sf"/>
</dbReference>
<dbReference type="Pfam" id="PF00520">
    <property type="entry name" value="Ion_trans"/>
    <property type="match status" value="1"/>
</dbReference>
<evidence type="ECO:0000256" key="1">
    <source>
        <dbReference type="ARBA" id="ARBA00004141"/>
    </source>
</evidence>
<dbReference type="AlphaFoldDB" id="Q2W0I8"/>
<sequence>MIDWLYGLVGEGPFPSMRAMVYRGLLVVCIVLSTTIAIVDTVPDAWIGFEGAVSATGGLFLVILSLDYILRLVVARAQRGDGESGLAAMARYALSPYGIFDFLAVVPFLVGEATALMPHDGETVFGILRFLKLARYSPALETLGVVVLHELRPLLASLFIMLILAISASTLIYFTERGANPALASVPAAMWWAIVTLSTVGFGDVVPITPLGKLFGSVVAVLGLCMFALPASILASGFAEEMKRQNFVSTWHLVAKVPFFQRLQASQIAEIAGLLKLARAIKGEVLMREGDTGECMYFIVSGQVEVKGRAGTFILKNGDFFGEIALIERCPRTATVKAVSRCQLLILDARDFHKFVAHDHALLEVIWETARARMAQADHAGDKNAAPPKEKEPV</sequence>
<evidence type="ECO:0000256" key="10">
    <source>
        <dbReference type="ARBA" id="ARBA00023136"/>
    </source>
</evidence>
<dbReference type="CDD" id="cd00038">
    <property type="entry name" value="CAP_ED"/>
    <property type="match status" value="1"/>
</dbReference>
<evidence type="ECO:0000313" key="14">
    <source>
        <dbReference type="EMBL" id="BAE52637.1"/>
    </source>
</evidence>
<dbReference type="GO" id="GO:0008076">
    <property type="term" value="C:voltage-gated potassium channel complex"/>
    <property type="evidence" value="ECO:0007669"/>
    <property type="project" value="InterPro"/>
</dbReference>
<dbReference type="Gene3D" id="1.20.120.350">
    <property type="entry name" value="Voltage-gated potassium channels. Chain C"/>
    <property type="match status" value="1"/>
</dbReference>
<feature type="transmembrane region" description="Helical" evidence="12">
    <location>
        <begin position="182"/>
        <end position="202"/>
    </location>
</feature>